<sequence>MERIELWIRRTVGNASDREIGKLAQIGQSTLSRQRRDGTVTVETAVKIARAYQVSVIPALIALDVVTEDDLKEFAMDAAIEDADDETLGREVIKRMKQGSALMSMPIGEVENQLEARRNAKLSRNSPATPPHVTTPDYDSILDGINAGTEKIAAQKATDPLEENYT</sequence>
<feature type="region of interest" description="Disordered" evidence="1">
    <location>
        <begin position="121"/>
        <end position="141"/>
    </location>
</feature>
<proteinExistence type="predicted"/>
<dbReference type="KEGG" id="crf:FRC0190_00192"/>
<dbReference type="AlphaFoldDB" id="A0A6I8MD27"/>
<evidence type="ECO:0000313" key="2">
    <source>
        <dbReference type="EMBL" id="VZH84154.1"/>
    </source>
</evidence>
<gene>
    <name evidence="2" type="ORF">FRC0190_00192</name>
</gene>
<dbReference type="EMBL" id="LR738855">
    <property type="protein sequence ID" value="VZH84154.1"/>
    <property type="molecule type" value="Genomic_DNA"/>
</dbReference>
<organism evidence="2 3">
    <name type="scientific">Corynebacterium rouxii</name>
    <dbReference type="NCBI Taxonomy" id="2719119"/>
    <lineage>
        <taxon>Bacteria</taxon>
        <taxon>Bacillati</taxon>
        <taxon>Actinomycetota</taxon>
        <taxon>Actinomycetes</taxon>
        <taxon>Mycobacteriales</taxon>
        <taxon>Corynebacteriaceae</taxon>
        <taxon>Corynebacterium</taxon>
    </lineage>
</organism>
<protein>
    <submittedName>
        <fullName evidence="2">Uncharacterized protein</fullName>
    </submittedName>
</protein>
<evidence type="ECO:0000313" key="3">
    <source>
        <dbReference type="Proteomes" id="UP000423525"/>
    </source>
</evidence>
<name>A0A6I8MD27_9CORY</name>
<evidence type="ECO:0000256" key="1">
    <source>
        <dbReference type="SAM" id="MobiDB-lite"/>
    </source>
</evidence>
<dbReference type="Proteomes" id="UP000423525">
    <property type="component" value="Chromosome"/>
</dbReference>
<reference evidence="2 3" key="1">
    <citation type="submission" date="2019-11" db="EMBL/GenBank/DDBJ databases">
        <authorList>
            <person name="Brisse S."/>
        </authorList>
    </citation>
    <scope>NUCLEOTIDE SEQUENCE [LARGE SCALE GENOMIC DNA]</scope>
    <source>
        <strain evidence="2">FRC0190</strain>
    </source>
</reference>
<dbReference type="RefSeq" id="WP_155871226.1">
    <property type="nucleotide sequence ID" value="NZ_LR738855.1"/>
</dbReference>
<accession>A0A6I8MD27</accession>